<accession>U5NCF9</accession>
<dbReference type="InterPro" id="IPR052021">
    <property type="entry name" value="Type-I_RS_S_subunit"/>
</dbReference>
<dbReference type="AlphaFoldDB" id="U5NCF9"/>
<dbReference type="SUPFAM" id="SSF116734">
    <property type="entry name" value="DNA methylase specificity domain"/>
    <property type="match status" value="1"/>
</dbReference>
<reference evidence="1 2" key="1">
    <citation type="journal article" date="2013" name="Genome Announc.">
        <title>Genome Sequence of Mycoplasma parvum (Formerly Eperythrozoon parvum), a Diminutive Hemoplasma of the Pig.</title>
        <authorList>
            <person name="do Nascimento N.C."/>
            <person name="Dos Santos A.P."/>
            <person name="Chu Y."/>
            <person name="Guimaraes A.M."/>
            <person name="Pagliaro A."/>
            <person name="Messick J.B."/>
        </authorList>
    </citation>
    <scope>NUCLEOTIDE SEQUENCE [LARGE SCALE GENOMIC DNA]</scope>
    <source>
        <strain evidence="1 2">Indiana</strain>
    </source>
</reference>
<protein>
    <submittedName>
        <fullName evidence="1">Uncharacterized protein</fullName>
    </submittedName>
</protein>
<dbReference type="Proteomes" id="UP000017119">
    <property type="component" value="Chromosome"/>
</dbReference>
<gene>
    <name evidence="1" type="ORF">PRV_02715</name>
</gene>
<dbReference type="KEGG" id="mpv:PRV_02715"/>
<evidence type="ECO:0000313" key="1">
    <source>
        <dbReference type="EMBL" id="AGX89271.1"/>
    </source>
</evidence>
<evidence type="ECO:0000313" key="2">
    <source>
        <dbReference type="Proteomes" id="UP000017119"/>
    </source>
</evidence>
<dbReference type="Gene3D" id="1.10.287.1120">
    <property type="entry name" value="Bipartite methylase S protein"/>
    <property type="match status" value="1"/>
</dbReference>
<dbReference type="PANTHER" id="PTHR30408">
    <property type="entry name" value="TYPE-1 RESTRICTION ENZYME ECOKI SPECIFICITY PROTEIN"/>
    <property type="match status" value="1"/>
</dbReference>
<dbReference type="STRING" id="1403316.PRV_02715"/>
<dbReference type="HOGENOM" id="CLU_2683965_0_0_14"/>
<dbReference type="EMBL" id="CP006771">
    <property type="protein sequence ID" value="AGX89271.1"/>
    <property type="molecule type" value="Genomic_DNA"/>
</dbReference>
<name>U5NCF9_9MOLU</name>
<dbReference type="PATRIC" id="fig|1403316.3.peg.509"/>
<dbReference type="PANTHER" id="PTHR30408:SF12">
    <property type="entry name" value="TYPE I RESTRICTION ENZYME MJAVIII SPECIFICITY SUBUNIT"/>
    <property type="match status" value="1"/>
</dbReference>
<keyword evidence="2" id="KW-1185">Reference proteome</keyword>
<sequence>MLCSHYILSIKLPKPLLEVQQKIGEILSKYDLILDNHEKQIEIFKKLKKSLFKEWFIKLRFPNYENYTIREGIP</sequence>
<organism evidence="1 2">
    <name type="scientific">Mycoplasma parvum str. Indiana</name>
    <dbReference type="NCBI Taxonomy" id="1403316"/>
    <lineage>
        <taxon>Bacteria</taxon>
        <taxon>Bacillati</taxon>
        <taxon>Mycoplasmatota</taxon>
        <taxon>Mollicutes</taxon>
        <taxon>Mycoplasmataceae</taxon>
        <taxon>Mycoplasma</taxon>
    </lineage>
</organism>
<proteinExistence type="predicted"/>